<evidence type="ECO:0000256" key="1">
    <source>
        <dbReference type="ARBA" id="ARBA00004141"/>
    </source>
</evidence>
<gene>
    <name evidence="7" type="ordered locus">Veis_1057</name>
</gene>
<reference evidence="8" key="1">
    <citation type="submission" date="2006-12" db="EMBL/GenBank/DDBJ databases">
        <title>Complete sequence of chromosome 1 of Verminephrobacter eiseniae EF01-2.</title>
        <authorList>
            <person name="Copeland A."/>
            <person name="Lucas S."/>
            <person name="Lapidus A."/>
            <person name="Barry K."/>
            <person name="Detter J.C."/>
            <person name="Glavina del Rio T."/>
            <person name="Dalin E."/>
            <person name="Tice H."/>
            <person name="Pitluck S."/>
            <person name="Chertkov O."/>
            <person name="Brettin T."/>
            <person name="Bruce D."/>
            <person name="Han C."/>
            <person name="Tapia R."/>
            <person name="Gilna P."/>
            <person name="Schmutz J."/>
            <person name="Larimer F."/>
            <person name="Land M."/>
            <person name="Hauser L."/>
            <person name="Kyrpides N."/>
            <person name="Kim E."/>
            <person name="Stahl D."/>
            <person name="Richardson P."/>
        </authorList>
    </citation>
    <scope>NUCLEOTIDE SEQUENCE [LARGE SCALE GENOMIC DNA]</scope>
    <source>
        <strain evidence="8">EF01-2</strain>
    </source>
</reference>
<dbReference type="Gene3D" id="1.20.1250.20">
    <property type="entry name" value="MFS general substrate transporter like domains"/>
    <property type="match status" value="1"/>
</dbReference>
<evidence type="ECO:0000259" key="6">
    <source>
        <dbReference type="PROSITE" id="PS50850"/>
    </source>
</evidence>
<dbReference type="OrthoDB" id="9810492at2"/>
<dbReference type="Proteomes" id="UP000000374">
    <property type="component" value="Chromosome"/>
</dbReference>
<dbReference type="EMBL" id="CP000542">
    <property type="protein sequence ID" value="ABM56833.1"/>
    <property type="molecule type" value="Genomic_DNA"/>
</dbReference>
<dbReference type="PROSITE" id="PS50850">
    <property type="entry name" value="MFS"/>
    <property type="match status" value="1"/>
</dbReference>
<dbReference type="PANTHER" id="PTHR23521:SF3">
    <property type="entry name" value="MFS TRANSPORTER"/>
    <property type="match status" value="1"/>
</dbReference>
<comment type="subcellular location">
    <subcellularLocation>
        <location evidence="1">Membrane</location>
        <topology evidence="1">Multi-pass membrane protein</topology>
    </subcellularLocation>
</comment>
<evidence type="ECO:0000313" key="7">
    <source>
        <dbReference type="EMBL" id="ABM56833.1"/>
    </source>
</evidence>
<feature type="domain" description="Major facilitator superfamily (MFS) profile" evidence="6">
    <location>
        <begin position="6"/>
        <end position="272"/>
    </location>
</feature>
<dbReference type="InterPro" id="IPR036259">
    <property type="entry name" value="MFS_trans_sf"/>
</dbReference>
<dbReference type="GO" id="GO:0005886">
    <property type="term" value="C:plasma membrane"/>
    <property type="evidence" value="ECO:0007669"/>
    <property type="project" value="TreeGrafter"/>
</dbReference>
<evidence type="ECO:0000256" key="4">
    <source>
        <dbReference type="ARBA" id="ARBA00023136"/>
    </source>
</evidence>
<feature type="transmembrane region" description="Helical" evidence="5">
    <location>
        <begin position="164"/>
        <end position="182"/>
    </location>
</feature>
<keyword evidence="2 5" id="KW-0812">Transmembrane</keyword>
<name>A1WGS6_VEREI</name>
<dbReference type="PROSITE" id="PS00216">
    <property type="entry name" value="SUGAR_TRANSPORT_1"/>
    <property type="match status" value="1"/>
</dbReference>
<proteinExistence type="predicted"/>
<dbReference type="STRING" id="391735.Veis_1057"/>
<dbReference type="KEGG" id="vei:Veis_1057"/>
<feature type="transmembrane region" description="Helical" evidence="5">
    <location>
        <begin position="203"/>
        <end position="227"/>
    </location>
</feature>
<dbReference type="InterPro" id="IPR005829">
    <property type="entry name" value="Sugar_transporter_CS"/>
</dbReference>
<keyword evidence="8" id="KW-1185">Reference proteome</keyword>
<dbReference type="GO" id="GO:0022857">
    <property type="term" value="F:transmembrane transporter activity"/>
    <property type="evidence" value="ECO:0007669"/>
    <property type="project" value="InterPro"/>
</dbReference>
<sequence>MNSRHRAARLAFALFVITTGVNLQAPLYAAMARQDGVGLTATTVAFSFYVAGIVPVLLLLGGLSDHIGRRPVIWMSLTLSGASTLLMLISPHIVTLGAARWLLGVGTALMSAAAPAYMADILDVDHPGSSASWVTASTSLGFGLGPALTGLFLFIDDSLRPPSLWLHLAGTIVSAALLSKLPKCNVRRQGSLVLGLPYYPAGAWWFGGAILLAWATTGLIISILPAVLARVGLTQWSGVATLCAISCGLAFQPAARRLVSLNRPSAVESERR</sequence>
<organism evidence="7 8">
    <name type="scientific">Verminephrobacter eiseniae (strain EF01-2)</name>
    <dbReference type="NCBI Taxonomy" id="391735"/>
    <lineage>
        <taxon>Bacteria</taxon>
        <taxon>Pseudomonadati</taxon>
        <taxon>Pseudomonadota</taxon>
        <taxon>Betaproteobacteria</taxon>
        <taxon>Burkholderiales</taxon>
        <taxon>Comamonadaceae</taxon>
        <taxon>Verminephrobacter</taxon>
    </lineage>
</organism>
<evidence type="ECO:0000256" key="2">
    <source>
        <dbReference type="ARBA" id="ARBA00022692"/>
    </source>
</evidence>
<accession>A1WGS6</accession>
<feature type="transmembrane region" description="Helical" evidence="5">
    <location>
        <begin position="99"/>
        <end position="119"/>
    </location>
</feature>
<dbReference type="Pfam" id="PF07690">
    <property type="entry name" value="MFS_1"/>
    <property type="match status" value="1"/>
</dbReference>
<dbReference type="HOGENOM" id="CLU_1022867_0_0_4"/>
<evidence type="ECO:0000256" key="5">
    <source>
        <dbReference type="SAM" id="Phobius"/>
    </source>
</evidence>
<keyword evidence="4 5" id="KW-0472">Membrane</keyword>
<dbReference type="eggNOG" id="COG0477">
    <property type="taxonomic scope" value="Bacteria"/>
</dbReference>
<feature type="transmembrane region" description="Helical" evidence="5">
    <location>
        <begin position="131"/>
        <end position="152"/>
    </location>
</feature>
<feature type="transmembrane region" description="Helical" evidence="5">
    <location>
        <begin position="39"/>
        <end position="60"/>
    </location>
</feature>
<feature type="transmembrane region" description="Helical" evidence="5">
    <location>
        <begin position="72"/>
        <end position="93"/>
    </location>
</feature>
<dbReference type="InterPro" id="IPR011701">
    <property type="entry name" value="MFS"/>
</dbReference>
<dbReference type="RefSeq" id="WP_011808844.1">
    <property type="nucleotide sequence ID" value="NC_008786.1"/>
</dbReference>
<dbReference type="GeneID" id="76459733"/>
<dbReference type="AlphaFoldDB" id="A1WGS6"/>
<dbReference type="PANTHER" id="PTHR23521">
    <property type="entry name" value="TRANSPORTER MFS SUPERFAMILY"/>
    <property type="match status" value="1"/>
</dbReference>
<evidence type="ECO:0000313" key="8">
    <source>
        <dbReference type="Proteomes" id="UP000000374"/>
    </source>
</evidence>
<evidence type="ECO:0000256" key="3">
    <source>
        <dbReference type="ARBA" id="ARBA00022989"/>
    </source>
</evidence>
<dbReference type="SUPFAM" id="SSF103473">
    <property type="entry name" value="MFS general substrate transporter"/>
    <property type="match status" value="1"/>
</dbReference>
<protein>
    <submittedName>
        <fullName evidence="7">Putative major facilitator superfamily (MFS) transporter</fullName>
    </submittedName>
</protein>
<dbReference type="InterPro" id="IPR020846">
    <property type="entry name" value="MFS_dom"/>
</dbReference>
<keyword evidence="3 5" id="KW-1133">Transmembrane helix</keyword>